<dbReference type="AlphaFoldDB" id="A0A3B3SI62"/>
<dbReference type="GO" id="GO:0007059">
    <property type="term" value="P:chromosome segregation"/>
    <property type="evidence" value="ECO:0007669"/>
    <property type="project" value="UniProtKB-KW"/>
</dbReference>
<dbReference type="PANTHER" id="PTHR12585:SF27">
    <property type="entry name" value="MEIOTIC RECOMBINATION PROTEIN REC8 HOMOLOG"/>
    <property type="match status" value="1"/>
</dbReference>
<accession>A0A3B3SI62</accession>
<dbReference type="GO" id="GO:0030893">
    <property type="term" value="C:meiotic cohesin complex"/>
    <property type="evidence" value="ECO:0007669"/>
    <property type="project" value="TreeGrafter"/>
</dbReference>
<dbReference type="Pfam" id="PF04824">
    <property type="entry name" value="Rad21_Rec8"/>
    <property type="match status" value="1"/>
</dbReference>
<reference evidence="8" key="1">
    <citation type="submission" date="2025-08" db="UniProtKB">
        <authorList>
            <consortium name="Ensembl"/>
        </authorList>
    </citation>
    <scope>IDENTIFICATION</scope>
</reference>
<feature type="domain" description="Rad21/Rec8-like protein C-terminal eukaryotic" evidence="6">
    <location>
        <begin position="467"/>
        <end position="515"/>
    </location>
</feature>
<dbReference type="Gene3D" id="1.10.10.580">
    <property type="entry name" value="Structural maintenance of chromosome 1. Chain E"/>
    <property type="match status" value="1"/>
</dbReference>
<comment type="subcellular location">
    <subcellularLocation>
        <location evidence="1">Nucleus</location>
    </subcellularLocation>
</comment>
<dbReference type="GO" id="GO:0005634">
    <property type="term" value="C:nucleus"/>
    <property type="evidence" value="ECO:0007669"/>
    <property type="project" value="UniProtKB-SubCell"/>
</dbReference>
<evidence type="ECO:0000256" key="2">
    <source>
        <dbReference type="ARBA" id="ARBA00009870"/>
    </source>
</evidence>
<keyword evidence="4" id="KW-0539">Nucleus</keyword>
<dbReference type="InterPro" id="IPR023093">
    <property type="entry name" value="ScpA-like_C"/>
</dbReference>
<proteinExistence type="inferred from homology"/>
<evidence type="ECO:0000259" key="6">
    <source>
        <dbReference type="Pfam" id="PF04824"/>
    </source>
</evidence>
<dbReference type="Pfam" id="PF04825">
    <property type="entry name" value="Rad21_Rec8_N"/>
    <property type="match status" value="1"/>
</dbReference>
<evidence type="ECO:0000259" key="7">
    <source>
        <dbReference type="Pfam" id="PF04825"/>
    </source>
</evidence>
<organism evidence="8 9">
    <name type="scientific">Paramormyrops kingsleyae</name>
    <dbReference type="NCBI Taxonomy" id="1676925"/>
    <lineage>
        <taxon>Eukaryota</taxon>
        <taxon>Metazoa</taxon>
        <taxon>Chordata</taxon>
        <taxon>Craniata</taxon>
        <taxon>Vertebrata</taxon>
        <taxon>Euteleostomi</taxon>
        <taxon>Actinopterygii</taxon>
        <taxon>Neopterygii</taxon>
        <taxon>Teleostei</taxon>
        <taxon>Osteoglossocephala</taxon>
        <taxon>Osteoglossomorpha</taxon>
        <taxon>Osteoglossiformes</taxon>
        <taxon>Mormyridae</taxon>
        <taxon>Paramormyrops</taxon>
    </lineage>
</organism>
<feature type="domain" description="Rad21/Rec8-like protein N-terminal" evidence="7">
    <location>
        <begin position="1"/>
        <end position="111"/>
    </location>
</feature>
<feature type="region of interest" description="Disordered" evidence="5">
    <location>
        <begin position="283"/>
        <end position="302"/>
    </location>
</feature>
<evidence type="ECO:0000256" key="1">
    <source>
        <dbReference type="ARBA" id="ARBA00004123"/>
    </source>
</evidence>
<dbReference type="Ensembl" id="ENSPKIT00000010784.1">
    <property type="protein sequence ID" value="ENSPKIP00000029980.1"/>
    <property type="gene ID" value="ENSPKIG00000011018.1"/>
</dbReference>
<dbReference type="GO" id="GO:0051177">
    <property type="term" value="P:meiotic sister chromatid cohesion"/>
    <property type="evidence" value="ECO:0007669"/>
    <property type="project" value="TreeGrafter"/>
</dbReference>
<protein>
    <submittedName>
        <fullName evidence="8">Meiotic recombination protein REC8 homolog</fullName>
    </submittedName>
</protein>
<dbReference type="Proteomes" id="UP000261540">
    <property type="component" value="Unplaced"/>
</dbReference>
<dbReference type="InterPro" id="IPR006910">
    <property type="entry name" value="Rad21_Rec8_N"/>
</dbReference>
<dbReference type="STRING" id="1676925.ENSPKIP00000029980"/>
<evidence type="ECO:0000256" key="3">
    <source>
        <dbReference type="ARBA" id="ARBA00022829"/>
    </source>
</evidence>
<name>A0A3B3SI62_9TELE</name>
<evidence type="ECO:0000256" key="4">
    <source>
        <dbReference type="ARBA" id="ARBA00023242"/>
    </source>
</evidence>
<feature type="compositionally biased region" description="Basic and acidic residues" evidence="5">
    <location>
        <begin position="283"/>
        <end position="292"/>
    </location>
</feature>
<keyword evidence="9" id="KW-1185">Reference proteome</keyword>
<comment type="similarity">
    <text evidence="2">Belongs to the rad21 family.</text>
</comment>
<evidence type="ECO:0000313" key="9">
    <source>
        <dbReference type="Proteomes" id="UP000261540"/>
    </source>
</evidence>
<dbReference type="SUPFAM" id="SSF46785">
    <property type="entry name" value="Winged helix' DNA-binding domain"/>
    <property type="match status" value="1"/>
</dbReference>
<dbReference type="OrthoDB" id="10071381at2759"/>
<keyword evidence="3" id="KW-0159">Chromosome partition</keyword>
<dbReference type="InterPro" id="IPR036390">
    <property type="entry name" value="WH_DNA-bd_sf"/>
</dbReference>
<sequence>MFYYPNVLQRHTGCFSTIWLAATKGIKITRRDYLSVNIQRTCNDIMDYVLVRASPIHPGLPRPRFSLYLSSQLQFGVIIVYHQQCVILLDEIHQTIDRLLRSQKVSRIDLVESDRFVLAHPDSLAALEETERALDPFFGMMRLSYELPSPNTLIEQWGMKEPPPKPVSPEIPADGITASPESITLREGEVVPVSEIQFDGVELPEVLDIVDMLLEQQDDFPTEERRDIVREELREQPVAGVSVEQLRVTDDDSMLLQVEETVLPAPEERAALPIIVLSPQRGLREEEMERRQPPRRPRLPPFLDEQMQIPREGLLRQLATPMMETRQLPEIVLPSRRTTPPAELLSNPCLPLHPDILPSWKWGAIMGVLEEREIEMEEIPRAAAEPALVPADVSEPTELLLEVSERDTSHTVPSVSRGSPAAELLTSLEEIREEGVLLPEGEAKEWTVTGEGLLEQVQEPLEEFGSVTFHSLLPPAADRRDLARFFYSLLELVTAGKLSVEHRQPYGSIVISAGPLYK</sequence>
<dbReference type="InterPro" id="IPR006909">
    <property type="entry name" value="Rad21/Rec8_C_eu"/>
</dbReference>
<dbReference type="PANTHER" id="PTHR12585">
    <property type="entry name" value="SCC1 / RAD21 FAMILY MEMBER"/>
    <property type="match status" value="1"/>
</dbReference>
<evidence type="ECO:0000256" key="5">
    <source>
        <dbReference type="SAM" id="MobiDB-lite"/>
    </source>
</evidence>
<reference evidence="8" key="2">
    <citation type="submission" date="2025-09" db="UniProtKB">
        <authorList>
            <consortium name="Ensembl"/>
        </authorList>
    </citation>
    <scope>IDENTIFICATION</scope>
</reference>
<dbReference type="GO" id="GO:0003682">
    <property type="term" value="F:chromatin binding"/>
    <property type="evidence" value="ECO:0007669"/>
    <property type="project" value="TreeGrafter"/>
</dbReference>
<dbReference type="CDD" id="cd21794">
    <property type="entry name" value="Rad21_Rec8_M_Rec8"/>
    <property type="match status" value="1"/>
</dbReference>
<dbReference type="GO" id="GO:0006302">
    <property type="term" value="P:double-strand break repair"/>
    <property type="evidence" value="ECO:0007669"/>
    <property type="project" value="TreeGrafter"/>
</dbReference>
<dbReference type="GeneTree" id="ENSGT00390000011379"/>
<evidence type="ECO:0000313" key="8">
    <source>
        <dbReference type="Ensembl" id="ENSPKIP00000029980.1"/>
    </source>
</evidence>
<dbReference type="InterPro" id="IPR039781">
    <property type="entry name" value="Rad21/Rec8-like"/>
</dbReference>